<accession>A0A1A8T518</accession>
<proteinExistence type="predicted"/>
<gene>
    <name evidence="1" type="ORF">MSP8886_00837</name>
</gene>
<protein>
    <submittedName>
        <fullName evidence="1">Uncharacterized protein</fullName>
    </submittedName>
</protein>
<reference evidence="1 2" key="1">
    <citation type="submission" date="2016-06" db="EMBL/GenBank/DDBJ databases">
        <authorList>
            <person name="Kjaerup R.B."/>
            <person name="Dalgaard T.S."/>
            <person name="Juul-Madsen H.R."/>
        </authorList>
    </citation>
    <scope>NUCLEOTIDE SEQUENCE [LARGE SCALE GENOMIC DNA]</scope>
    <source>
        <strain evidence="1 2">CECT 8886</strain>
    </source>
</reference>
<keyword evidence="2" id="KW-1185">Reference proteome</keyword>
<evidence type="ECO:0000313" key="2">
    <source>
        <dbReference type="Proteomes" id="UP000092544"/>
    </source>
</evidence>
<evidence type="ECO:0000313" key="1">
    <source>
        <dbReference type="EMBL" id="SBS27401.1"/>
    </source>
</evidence>
<dbReference type="STRING" id="1792290.MSP8886_00837"/>
<organism evidence="1 2">
    <name type="scientific">Marinomonas spartinae</name>
    <dbReference type="NCBI Taxonomy" id="1792290"/>
    <lineage>
        <taxon>Bacteria</taxon>
        <taxon>Pseudomonadati</taxon>
        <taxon>Pseudomonadota</taxon>
        <taxon>Gammaproteobacteria</taxon>
        <taxon>Oceanospirillales</taxon>
        <taxon>Oceanospirillaceae</taxon>
        <taxon>Marinomonas</taxon>
    </lineage>
</organism>
<sequence>MSHHIVPFSVFEQMIQGGRCADTPQVLYRYLDISEEYAERLSINDAMSLHQRVFNVLLDTVCDTSLAIYWRETCLDMLYRPLANLKRLIITYQDAKSYFKLEHDLRTLSHYFLSSLQQEGDETR</sequence>
<dbReference type="EMBL" id="FLOB01000002">
    <property type="protein sequence ID" value="SBS27401.1"/>
    <property type="molecule type" value="Genomic_DNA"/>
</dbReference>
<dbReference type="OrthoDB" id="8900369at2"/>
<dbReference type="Proteomes" id="UP000092544">
    <property type="component" value="Unassembled WGS sequence"/>
</dbReference>
<dbReference type="AlphaFoldDB" id="A0A1A8T518"/>
<dbReference type="RefSeq" id="WP_067013074.1">
    <property type="nucleotide sequence ID" value="NZ_FLOB01000002.1"/>
</dbReference>
<name>A0A1A8T518_9GAMM</name>